<protein>
    <submittedName>
        <fullName evidence="2">Uncharacterized protein</fullName>
    </submittedName>
</protein>
<accession>A0A6P1ZLH9</accession>
<dbReference type="Proteomes" id="UP000503251">
    <property type="component" value="Chromosome"/>
</dbReference>
<dbReference type="Proteomes" id="UP000434052">
    <property type="component" value="Unassembled WGS sequence"/>
</dbReference>
<proteinExistence type="predicted"/>
<dbReference type="AlphaFoldDB" id="A0A6P1ZLH9"/>
<evidence type="ECO:0000313" key="4">
    <source>
        <dbReference type="Proteomes" id="UP000503251"/>
    </source>
</evidence>
<gene>
    <name evidence="2" type="ORF">DQK91_06440</name>
    <name evidence="1" type="ORF">E8L03_04025</name>
</gene>
<dbReference type="EMBL" id="QMIF01000003">
    <property type="protein sequence ID" value="TVM35036.1"/>
    <property type="molecule type" value="Genomic_DNA"/>
</dbReference>
<dbReference type="RefSeq" id="WP_144234589.1">
    <property type="nucleotide sequence ID" value="NZ_CP039543.1"/>
</dbReference>
<evidence type="ECO:0000313" key="1">
    <source>
        <dbReference type="EMBL" id="QJT08140.1"/>
    </source>
</evidence>
<reference evidence="2 3" key="1">
    <citation type="submission" date="2018-06" db="EMBL/GenBank/DDBJ databases">
        <title>Complete genome of Desulfovibrio marinus P48SEP.</title>
        <authorList>
            <person name="Crispim J.S."/>
            <person name="Vidigal P.M.P."/>
            <person name="Silva L.C.F."/>
            <person name="Araujo L.C."/>
            <person name="Laguardia C.N."/>
            <person name="Dias R.S."/>
            <person name="Sousa M.P."/>
            <person name="Paula S.O."/>
            <person name="Silva C."/>
        </authorList>
    </citation>
    <scope>NUCLEOTIDE SEQUENCE [LARGE SCALE GENOMIC DNA]</scope>
    <source>
        <strain evidence="2 3">P48SEP</strain>
    </source>
</reference>
<evidence type="ECO:0000313" key="3">
    <source>
        <dbReference type="Proteomes" id="UP000434052"/>
    </source>
</evidence>
<reference evidence="1 4" key="2">
    <citation type="submission" date="2019-04" db="EMBL/GenBank/DDBJ databases">
        <title>Isolation and culture of sulfate reducing bacteria from the cold seep of the South China Sea.</title>
        <authorList>
            <person name="Sun C."/>
            <person name="Liu R."/>
        </authorList>
    </citation>
    <scope>NUCLEOTIDE SEQUENCE [LARGE SCALE GENOMIC DNA]</scope>
    <source>
        <strain evidence="1 4">CS1</strain>
    </source>
</reference>
<organism evidence="2 3">
    <name type="scientific">Oceanidesulfovibrio marinus</name>
    <dbReference type="NCBI Taxonomy" id="370038"/>
    <lineage>
        <taxon>Bacteria</taxon>
        <taxon>Pseudomonadati</taxon>
        <taxon>Thermodesulfobacteriota</taxon>
        <taxon>Desulfovibrionia</taxon>
        <taxon>Desulfovibrionales</taxon>
        <taxon>Desulfovibrionaceae</taxon>
        <taxon>Oceanidesulfovibrio</taxon>
    </lineage>
</organism>
<evidence type="ECO:0000313" key="2">
    <source>
        <dbReference type="EMBL" id="TVM35036.1"/>
    </source>
</evidence>
<dbReference type="EMBL" id="CP039543">
    <property type="protein sequence ID" value="QJT08140.1"/>
    <property type="molecule type" value="Genomic_DNA"/>
</dbReference>
<name>A0A6P1ZLH9_9BACT</name>
<sequence>MKNTLYCATCGLSGADYELLQDMLAFEDIKAFDGYMPRKLAMTRAEEDIQRLETLGLITRGCWGQCDRMRGMKLTPKGQRVIRMWQEDIEAFAGPRQ</sequence>
<keyword evidence="4" id="KW-1185">Reference proteome</keyword>